<dbReference type="OrthoDB" id="64893at2759"/>
<name>A0A6A3X4E4_9STRA</name>
<proteinExistence type="predicted"/>
<reference evidence="2 3" key="1">
    <citation type="submission" date="2018-08" db="EMBL/GenBank/DDBJ databases">
        <title>Genomic investigation of the strawberry pathogen Phytophthora fragariae indicates pathogenicity is determined by transcriptional variation in three key races.</title>
        <authorList>
            <person name="Adams T.M."/>
            <person name="Armitage A.D."/>
            <person name="Sobczyk M.K."/>
            <person name="Bates H.J."/>
            <person name="Dunwell J.M."/>
            <person name="Nellist C.F."/>
            <person name="Harrison R.J."/>
        </authorList>
    </citation>
    <scope>NUCLEOTIDE SEQUENCE [LARGE SCALE GENOMIC DNA]</scope>
    <source>
        <strain evidence="2 3">NOV-27</strain>
    </source>
</reference>
<dbReference type="Proteomes" id="UP000433483">
    <property type="component" value="Unassembled WGS sequence"/>
</dbReference>
<feature type="compositionally biased region" description="Low complexity" evidence="1">
    <location>
        <begin position="1"/>
        <end position="37"/>
    </location>
</feature>
<sequence>MPTSAPTTLTPTTLTPTPEPATVAPTPAPTTIAPSTEQVNTQEIKITSLASLDLSDDTPGQVNVGGWYSEYKEEVTVIPATVPTTPTLTTSSPAVVEAEPPHTMVVVDDVPEEYAVDEDADFTRVDDQTDDDIVVGSIRTHKACE</sequence>
<organism evidence="2 3">
    <name type="scientific">Phytophthora fragariae</name>
    <dbReference type="NCBI Taxonomy" id="53985"/>
    <lineage>
        <taxon>Eukaryota</taxon>
        <taxon>Sar</taxon>
        <taxon>Stramenopiles</taxon>
        <taxon>Oomycota</taxon>
        <taxon>Peronosporomycetes</taxon>
        <taxon>Peronosporales</taxon>
        <taxon>Peronosporaceae</taxon>
        <taxon>Phytophthora</taxon>
    </lineage>
</organism>
<gene>
    <name evidence="2" type="ORF">PF005_g17455</name>
</gene>
<protein>
    <submittedName>
        <fullName evidence="2">Uncharacterized protein</fullName>
    </submittedName>
</protein>
<accession>A0A6A3X4E4</accession>
<evidence type="ECO:0000256" key="1">
    <source>
        <dbReference type="SAM" id="MobiDB-lite"/>
    </source>
</evidence>
<dbReference type="EMBL" id="QXGB01001206">
    <property type="protein sequence ID" value="KAE9194997.1"/>
    <property type="molecule type" value="Genomic_DNA"/>
</dbReference>
<dbReference type="AlphaFoldDB" id="A0A6A3X4E4"/>
<feature type="region of interest" description="Disordered" evidence="1">
    <location>
        <begin position="1"/>
        <end position="39"/>
    </location>
</feature>
<evidence type="ECO:0000313" key="3">
    <source>
        <dbReference type="Proteomes" id="UP000433483"/>
    </source>
</evidence>
<keyword evidence="3" id="KW-1185">Reference proteome</keyword>
<evidence type="ECO:0000313" key="2">
    <source>
        <dbReference type="EMBL" id="KAE9194997.1"/>
    </source>
</evidence>
<comment type="caution">
    <text evidence="2">The sequence shown here is derived from an EMBL/GenBank/DDBJ whole genome shotgun (WGS) entry which is preliminary data.</text>
</comment>